<evidence type="ECO:0000256" key="1">
    <source>
        <dbReference type="ARBA" id="ARBA00004141"/>
    </source>
</evidence>
<keyword evidence="2 5" id="KW-0812">Transmembrane</keyword>
<comment type="caution">
    <text evidence="7">The sequence shown here is derived from an EMBL/GenBank/DDBJ whole genome shotgun (WGS) entry which is preliminary data.</text>
</comment>
<comment type="subcellular location">
    <subcellularLocation>
        <location evidence="1">Membrane</location>
        <topology evidence="1">Multi-pass membrane protein</topology>
    </subcellularLocation>
</comment>
<dbReference type="OrthoDB" id="444119at2759"/>
<feature type="transmembrane region" description="Helical" evidence="5">
    <location>
        <begin position="484"/>
        <end position="503"/>
    </location>
</feature>
<feature type="transmembrane region" description="Helical" evidence="5">
    <location>
        <begin position="609"/>
        <end position="627"/>
    </location>
</feature>
<evidence type="ECO:0000256" key="3">
    <source>
        <dbReference type="ARBA" id="ARBA00022989"/>
    </source>
</evidence>
<feature type="transmembrane region" description="Helical" evidence="5">
    <location>
        <begin position="943"/>
        <end position="966"/>
    </location>
</feature>
<dbReference type="PANTHER" id="PTHR10877:SF183">
    <property type="entry name" value="AT14535P-RELATED"/>
    <property type="match status" value="1"/>
</dbReference>
<dbReference type="STRING" id="74557.A0A1V9Z939"/>
<dbReference type="Gene3D" id="1.10.287.70">
    <property type="match status" value="1"/>
</dbReference>
<dbReference type="Pfam" id="PF08016">
    <property type="entry name" value="PKD_channel"/>
    <property type="match status" value="1"/>
</dbReference>
<reference evidence="7 8" key="1">
    <citation type="journal article" date="2014" name="Genome Biol. Evol.">
        <title>The secreted proteins of Achlya hypogyna and Thraustotheca clavata identify the ancestral oomycete secretome and reveal gene acquisitions by horizontal gene transfer.</title>
        <authorList>
            <person name="Misner I."/>
            <person name="Blouin N."/>
            <person name="Leonard G."/>
            <person name="Richards T.A."/>
            <person name="Lane C.E."/>
        </authorList>
    </citation>
    <scope>NUCLEOTIDE SEQUENCE [LARGE SCALE GENOMIC DNA]</scope>
    <source>
        <strain evidence="7 8">ATCC 34112</strain>
    </source>
</reference>
<name>A0A1V9Z939_9STRA</name>
<evidence type="ECO:0000313" key="7">
    <source>
        <dbReference type="EMBL" id="OQR94461.1"/>
    </source>
</evidence>
<dbReference type="PANTHER" id="PTHR10877">
    <property type="entry name" value="POLYCYSTIN FAMILY MEMBER"/>
    <property type="match status" value="1"/>
</dbReference>
<feature type="transmembrane region" description="Helical" evidence="5">
    <location>
        <begin position="827"/>
        <end position="847"/>
    </location>
</feature>
<keyword evidence="3 5" id="KW-1133">Transmembrane helix</keyword>
<keyword evidence="4 5" id="KW-0472">Membrane</keyword>
<evidence type="ECO:0000313" key="8">
    <source>
        <dbReference type="Proteomes" id="UP000243217"/>
    </source>
</evidence>
<evidence type="ECO:0000256" key="4">
    <source>
        <dbReference type="ARBA" id="ARBA00023136"/>
    </source>
</evidence>
<protein>
    <submittedName>
        <fullName evidence="7">Polycystin Cation Channel (PCC) Family</fullName>
    </submittedName>
</protein>
<accession>A0A1V9Z939</accession>
<feature type="transmembrane region" description="Helical" evidence="5">
    <location>
        <begin position="789"/>
        <end position="806"/>
    </location>
</feature>
<proteinExistence type="predicted"/>
<feature type="transmembrane region" description="Helical" evidence="5">
    <location>
        <begin position="263"/>
        <end position="284"/>
    </location>
</feature>
<organism evidence="7 8">
    <name type="scientific">Thraustotheca clavata</name>
    <dbReference type="NCBI Taxonomy" id="74557"/>
    <lineage>
        <taxon>Eukaryota</taxon>
        <taxon>Sar</taxon>
        <taxon>Stramenopiles</taxon>
        <taxon>Oomycota</taxon>
        <taxon>Saprolegniomycetes</taxon>
        <taxon>Saprolegniales</taxon>
        <taxon>Achlyaceae</taxon>
        <taxon>Thraustotheca</taxon>
    </lineage>
</organism>
<feature type="transmembrane region" description="Helical" evidence="5">
    <location>
        <begin position="1005"/>
        <end position="1029"/>
    </location>
</feature>
<dbReference type="InterPro" id="IPR013122">
    <property type="entry name" value="PKD1_2_channel"/>
</dbReference>
<feature type="transmembrane region" description="Helical" evidence="5">
    <location>
        <begin position="432"/>
        <end position="453"/>
    </location>
</feature>
<gene>
    <name evidence="7" type="ORF">THRCLA_22234</name>
</gene>
<dbReference type="InterPro" id="IPR051223">
    <property type="entry name" value="Polycystin"/>
</dbReference>
<evidence type="ECO:0000256" key="5">
    <source>
        <dbReference type="SAM" id="Phobius"/>
    </source>
</evidence>
<feature type="domain" description="Polycystin cation channel PKD1/PKD2" evidence="6">
    <location>
        <begin position="910"/>
        <end position="1032"/>
    </location>
</feature>
<sequence length="1295" mass="147884">MKYISCPQILQTYYAAFLDAFKNLTMVNLQAQSQFLELPVKSYIGHVPSAILKDHLVDVTGGNIFCGDDIPPTAPSEALASLFGVSSLCYWWHLEYLQPKAIGFMFALISFEFTHGMSPNYWTIACDLDAFAEPTCEKIYRTCYNYSATYKSNFHHLLAQAQTTEMDILQMNISLVQYITRNFSDPNNVSLFQINIFDTKDTPWAIFGWCYLYEWVIGEREVVSFEGDYGTINTVSTHMNPTTMALNSNTIPTQLSYLCQQCAIYTTCVLMGVTGLVAFYAIFICRGDTEGLNFFEINRIAGHVWIGRPILFVRSLTALWLLNTTTLELVAAGAGTMLSLPPLAWYKTLLASSELTWLVYILNNLLSCLTLQWTPYYSWKCTLCTWLIAVIWTTVSPQQYEAKIDRQCEFINMDQALSCTSAFIQIGSFRRVILDVVIVVVSVATLLLAETFFNPKRVSADLPTLLLDASSYYMLDFKDWNLQGAFYLDQASAFMAGVLSFNWRDTLYLFNIKSWRLFTTAKLQKQSAFYGTIPLNRWSHCCNYIFVISLMQHEDDSGITNTIRSPIDNPWDQLREDSIPRLSAAAIPSITTAEALKGLQSRRELQQHFYNLPYPITLFCVFVIMMLTHTPIHRIYYVNHGLSVALAPDSYDAMDRPLHVQFASVRTIEDIEQWINNSVFPAVFTEVYYNQTIIDPSTTYRIKDYNKIVGALELSALNAEKEECPDGTLGGYYLGIGTREFHVKLTTYKGEHDMFTYMHFALEFGEGGGIEPTFHMATIPTNPYKSSRIHLTLDILVGLLVLRLIIRRVLDIVYRAKRHQRWIDEEAVIEWISIALLAAYYEAWYQLCKKFFLSGFDEKVESLREFYDKLYKMTPAEQVIAMETSPQPVVSDFIDTLGPVMEFLYLMSIATCLQLAVNVMTALQFHPTMSILSNTIVSSVKRLGSFTFVFMLVVVALAASGCLLFGPQLEEYSSLGKALVTCINMIFVGGYEYENIQGINEIGVVWYWLCQSIITLVLVNIMLAVIIAAHEEIVQVSNQDRSFLYETWWMFDDFCRTTLMCRDKKAQRFEDCLVCDSLTRVWSTVDIAMSIGITPDQAAHWIMRIKQFPCLSVDSTDTRSSRSSLIDDDNQFSVTSPRYGDSSSYYASDTSIMYKTTAYANTTQNEVNSMQNIITALRNNDGCQAPWSYVDFEKRWSLVNDVERRCGDQLQNGAVYLESILRNIDIEYFLQCWGDSWHSGFQDYGKKWWKAVQLADLSVDSEVSYRNQYSISEFTTQWQNIKQLGVIETLAIQNS</sequence>
<dbReference type="GO" id="GO:0016020">
    <property type="term" value="C:membrane"/>
    <property type="evidence" value="ECO:0007669"/>
    <property type="project" value="UniProtKB-SubCell"/>
</dbReference>
<dbReference type="Proteomes" id="UP000243217">
    <property type="component" value="Unassembled WGS sequence"/>
</dbReference>
<dbReference type="EMBL" id="JNBS01002183">
    <property type="protein sequence ID" value="OQR94461.1"/>
    <property type="molecule type" value="Genomic_DNA"/>
</dbReference>
<evidence type="ECO:0000259" key="6">
    <source>
        <dbReference type="Pfam" id="PF08016"/>
    </source>
</evidence>
<evidence type="ECO:0000256" key="2">
    <source>
        <dbReference type="ARBA" id="ARBA00022692"/>
    </source>
</evidence>
<keyword evidence="8" id="KW-1185">Reference proteome</keyword>
<feature type="transmembrane region" description="Helical" evidence="5">
    <location>
        <begin position="972"/>
        <end position="993"/>
    </location>
</feature>
<feature type="transmembrane region" description="Helical" evidence="5">
    <location>
        <begin position="903"/>
        <end position="923"/>
    </location>
</feature>